<dbReference type="PANTHER" id="PTHR13966:SF17">
    <property type="entry name" value="ENDONUCLEASE-RELATED"/>
    <property type="match status" value="1"/>
</dbReference>
<sequence length="415" mass="45872">MTMQGIKDFILNNKLVLFLSVALFAFVISTISLASSNSSKKTAIEQCEASIWEATELPRCSVAVSALPTNDPVYLKVNGTALSLWNFDGPALEWDKDAGETALLCSGTGNVLEKSTKQLTKKTCSKGTVFMVEGAEAEAKDLKCKEAVVGDILATTELCGNQRGYLYRLGFNADTNGFITYIESCMNSLTFSVLYTKHVLPGTAIKSAVTDTTGTWRKSTLFTETVNPDTLYGQAQQLARMTELLGTADHAKKYITDTQYLVKGHVTPIRDGIFHTWQHAGFYYENAVPQWKDVNEGNWKRVEELTRDIAAHLNEDLIVLQGTRGVLELPHATGSVMTPVTLVTAGIEVPLWSWKVLKSEKLNAGIAFVTLNNPYETKLEQLLCENICQQTGWSDSQFTEYKKGFTYCCDPNMLC</sequence>
<reference evidence="7 8" key="1">
    <citation type="submission" date="2024-05" db="EMBL/GenBank/DDBJ databases">
        <title>Culex pipiens pipiens assembly and annotation.</title>
        <authorList>
            <person name="Alout H."/>
            <person name="Durand T."/>
        </authorList>
    </citation>
    <scope>NUCLEOTIDE SEQUENCE [LARGE SCALE GENOMIC DNA]</scope>
    <source>
        <strain evidence="7">HA-2024</strain>
        <tissue evidence="7">Whole body</tissue>
    </source>
</reference>
<dbReference type="InterPro" id="IPR001604">
    <property type="entry name" value="Endo_G_ENPP1-like_dom"/>
</dbReference>
<dbReference type="InterPro" id="IPR040255">
    <property type="entry name" value="Non-specific_endonuclease"/>
</dbReference>
<keyword evidence="3" id="KW-0255">Endonuclease</keyword>
<dbReference type="GO" id="GO:0004519">
    <property type="term" value="F:endonuclease activity"/>
    <property type="evidence" value="ECO:0007669"/>
    <property type="project" value="UniProtKB-KW"/>
</dbReference>
<keyword evidence="8" id="KW-1185">Reference proteome</keyword>
<feature type="active site" description="Proton acceptor" evidence="4">
    <location>
        <position position="265"/>
    </location>
</feature>
<dbReference type="Gene3D" id="3.40.570.10">
    <property type="entry name" value="Extracellular Endonuclease, subunit A"/>
    <property type="match status" value="1"/>
</dbReference>
<dbReference type="SMART" id="SM00892">
    <property type="entry name" value="Endonuclease_NS"/>
    <property type="match status" value="1"/>
</dbReference>
<evidence type="ECO:0000313" key="8">
    <source>
        <dbReference type="Proteomes" id="UP001562425"/>
    </source>
</evidence>
<comment type="similarity">
    <text evidence="1">Belongs to the DNA/RNA non-specific endonuclease family.</text>
</comment>
<organism evidence="7 8">
    <name type="scientific">Culex pipiens pipiens</name>
    <name type="common">Northern house mosquito</name>
    <dbReference type="NCBI Taxonomy" id="38569"/>
    <lineage>
        <taxon>Eukaryota</taxon>
        <taxon>Metazoa</taxon>
        <taxon>Ecdysozoa</taxon>
        <taxon>Arthropoda</taxon>
        <taxon>Hexapoda</taxon>
        <taxon>Insecta</taxon>
        <taxon>Pterygota</taxon>
        <taxon>Neoptera</taxon>
        <taxon>Endopterygota</taxon>
        <taxon>Diptera</taxon>
        <taxon>Nematocera</taxon>
        <taxon>Culicoidea</taxon>
        <taxon>Culicidae</taxon>
        <taxon>Culicinae</taxon>
        <taxon>Culicini</taxon>
        <taxon>Culex</taxon>
        <taxon>Culex</taxon>
    </lineage>
</organism>
<dbReference type="InterPro" id="IPR044929">
    <property type="entry name" value="DNA/RNA_non-sp_Endonuclease_sf"/>
</dbReference>
<feature type="domain" description="DNA/RNA non-specific endonuclease/pyrophosphatase/phosphodiesterase" evidence="6">
    <location>
        <begin position="178"/>
        <end position="414"/>
    </location>
</feature>
<dbReference type="Proteomes" id="UP001562425">
    <property type="component" value="Unassembled WGS sequence"/>
</dbReference>
<keyword evidence="3" id="KW-0378">Hydrolase</keyword>
<evidence type="ECO:0000256" key="5">
    <source>
        <dbReference type="PIRSR" id="PIRSR640255-2"/>
    </source>
</evidence>
<evidence type="ECO:0000313" key="7">
    <source>
        <dbReference type="EMBL" id="KAL1397664.1"/>
    </source>
</evidence>
<accession>A0ABD1DGX5</accession>
<feature type="binding site" evidence="5">
    <location>
        <position position="295"/>
    </location>
    <ligand>
        <name>Mg(2+)</name>
        <dbReference type="ChEBI" id="CHEBI:18420"/>
        <note>catalytic</note>
    </ligand>
</feature>
<keyword evidence="2" id="KW-0540">Nuclease</keyword>
<keyword evidence="5" id="KW-0479">Metal-binding</keyword>
<name>A0ABD1DGX5_CULPP</name>
<evidence type="ECO:0000256" key="1">
    <source>
        <dbReference type="ARBA" id="ARBA00010052"/>
    </source>
</evidence>
<dbReference type="PANTHER" id="PTHR13966">
    <property type="entry name" value="ENDONUCLEASE RELATED"/>
    <property type="match status" value="1"/>
</dbReference>
<comment type="caution">
    <text evidence="7">The sequence shown here is derived from an EMBL/GenBank/DDBJ whole genome shotgun (WGS) entry which is preliminary data.</text>
</comment>
<gene>
    <name evidence="7" type="ORF">pipiens_009591</name>
</gene>
<dbReference type="Pfam" id="PF01223">
    <property type="entry name" value="Endonuclease_NS"/>
    <property type="match status" value="1"/>
</dbReference>
<dbReference type="InterPro" id="IPR044925">
    <property type="entry name" value="His-Me_finger_sf"/>
</dbReference>
<proteinExistence type="inferred from homology"/>
<dbReference type="EMBL" id="JBEHCU010006192">
    <property type="protein sequence ID" value="KAL1397664.1"/>
    <property type="molecule type" value="Genomic_DNA"/>
</dbReference>
<evidence type="ECO:0000256" key="3">
    <source>
        <dbReference type="ARBA" id="ARBA00022759"/>
    </source>
</evidence>
<evidence type="ECO:0000259" key="6">
    <source>
        <dbReference type="SMART" id="SM00892"/>
    </source>
</evidence>
<evidence type="ECO:0000256" key="2">
    <source>
        <dbReference type="ARBA" id="ARBA00022722"/>
    </source>
</evidence>
<dbReference type="SUPFAM" id="SSF54060">
    <property type="entry name" value="His-Me finger endonucleases"/>
    <property type="match status" value="1"/>
</dbReference>
<protein>
    <recommendedName>
        <fullName evidence="6">DNA/RNA non-specific endonuclease/pyrophosphatase/phosphodiesterase domain-containing protein</fullName>
    </recommendedName>
</protein>
<dbReference type="AlphaFoldDB" id="A0ABD1DGX5"/>
<evidence type="ECO:0000256" key="4">
    <source>
        <dbReference type="PIRSR" id="PIRSR640255-1"/>
    </source>
</evidence>